<dbReference type="GO" id="GO:0003677">
    <property type="term" value="F:DNA binding"/>
    <property type="evidence" value="ECO:0007669"/>
    <property type="project" value="UniProtKB-KW"/>
</dbReference>
<dbReference type="Proteomes" id="UP000575083">
    <property type="component" value="Unassembled WGS sequence"/>
</dbReference>
<dbReference type="InterPro" id="IPR011051">
    <property type="entry name" value="RmlC_Cupin_sf"/>
</dbReference>
<dbReference type="EMBL" id="JACHLK010000018">
    <property type="protein sequence ID" value="MBB6563382.1"/>
    <property type="molecule type" value="Genomic_DNA"/>
</dbReference>
<accession>A0A7X0PK13</accession>
<evidence type="ECO:0000256" key="1">
    <source>
        <dbReference type="ARBA" id="ARBA00023125"/>
    </source>
</evidence>
<dbReference type="InterPro" id="IPR014710">
    <property type="entry name" value="RmlC-like_jellyroll"/>
</dbReference>
<organism evidence="3 4">
    <name type="scientific">Acidovorax soli</name>
    <dbReference type="NCBI Taxonomy" id="592050"/>
    <lineage>
        <taxon>Bacteria</taxon>
        <taxon>Pseudomonadati</taxon>
        <taxon>Pseudomonadota</taxon>
        <taxon>Betaproteobacteria</taxon>
        <taxon>Burkholderiales</taxon>
        <taxon>Comamonadaceae</taxon>
        <taxon>Acidovorax</taxon>
    </lineage>
</organism>
<dbReference type="GO" id="GO:0051213">
    <property type="term" value="F:dioxygenase activity"/>
    <property type="evidence" value="ECO:0007669"/>
    <property type="project" value="UniProtKB-KW"/>
</dbReference>
<dbReference type="Pfam" id="PF02311">
    <property type="entry name" value="AraC_binding"/>
    <property type="match status" value="1"/>
</dbReference>
<dbReference type="InterPro" id="IPR003313">
    <property type="entry name" value="AraC-bd"/>
</dbReference>
<dbReference type="Gene3D" id="2.60.120.10">
    <property type="entry name" value="Jelly Rolls"/>
    <property type="match status" value="1"/>
</dbReference>
<dbReference type="AlphaFoldDB" id="A0A7X0PK13"/>
<protein>
    <submittedName>
        <fullName evidence="3">Quercetin dioxygenase-like cupin family protein</fullName>
    </submittedName>
</protein>
<dbReference type="GO" id="GO:0006355">
    <property type="term" value="P:regulation of DNA-templated transcription"/>
    <property type="evidence" value="ECO:0007669"/>
    <property type="project" value="InterPro"/>
</dbReference>
<comment type="caution">
    <text evidence="3">The sequence shown here is derived from an EMBL/GenBank/DDBJ whole genome shotgun (WGS) entry which is preliminary data.</text>
</comment>
<proteinExistence type="predicted"/>
<evidence type="ECO:0000259" key="2">
    <source>
        <dbReference type="Pfam" id="PF02311"/>
    </source>
</evidence>
<keyword evidence="3" id="KW-0560">Oxidoreductase</keyword>
<keyword evidence="1" id="KW-0238">DNA-binding</keyword>
<feature type="domain" description="AraC-type arabinose-binding/dimerisation" evidence="2">
    <location>
        <begin position="4"/>
        <end position="41"/>
    </location>
</feature>
<evidence type="ECO:0000313" key="3">
    <source>
        <dbReference type="EMBL" id="MBB6563382.1"/>
    </source>
</evidence>
<gene>
    <name evidence="3" type="ORF">HNP48_006102</name>
</gene>
<keyword evidence="3" id="KW-0223">Dioxygenase</keyword>
<name>A0A7X0PK13_9BURK</name>
<sequence length="55" mass="6243">MSAIVVQGEMWLTCAGRERHLLPGDAFTLDRNEPHAERYGAQGATYWVARRNPQD</sequence>
<reference evidence="3 4" key="1">
    <citation type="submission" date="2020-08" db="EMBL/GenBank/DDBJ databases">
        <title>Functional genomics of gut bacteria from endangered species of beetles.</title>
        <authorList>
            <person name="Carlos-Shanley C."/>
        </authorList>
    </citation>
    <scope>NUCLEOTIDE SEQUENCE [LARGE SCALE GENOMIC DNA]</scope>
    <source>
        <strain evidence="3 4">S00198</strain>
    </source>
</reference>
<keyword evidence="4" id="KW-1185">Reference proteome</keyword>
<evidence type="ECO:0000313" key="4">
    <source>
        <dbReference type="Proteomes" id="UP000575083"/>
    </source>
</evidence>
<dbReference type="SUPFAM" id="SSF51182">
    <property type="entry name" value="RmlC-like cupins"/>
    <property type="match status" value="1"/>
</dbReference>